<evidence type="ECO:0000313" key="1">
    <source>
        <dbReference type="EMBL" id="MEX3931869.1"/>
    </source>
</evidence>
<keyword evidence="2" id="KW-1185">Reference proteome</keyword>
<evidence type="ECO:0000313" key="2">
    <source>
        <dbReference type="Proteomes" id="UP001558850"/>
    </source>
</evidence>
<comment type="caution">
    <text evidence="1">The sequence shown here is derived from an EMBL/GenBank/DDBJ whole genome shotgun (WGS) entry which is preliminary data.</text>
</comment>
<protein>
    <submittedName>
        <fullName evidence="1">Cobalamin biosynthesis protein</fullName>
    </submittedName>
</protein>
<proteinExistence type="predicted"/>
<gene>
    <name evidence="1" type="ORF">AB4Y32_08650</name>
</gene>
<accession>A0ACC6TWU6</accession>
<reference evidence="1" key="1">
    <citation type="submission" date="2024-07" db="EMBL/GenBank/DDBJ databases">
        <title>A survey of Mimosa microsymbionts across Brazilian biomes reveals a high diversity of Paraburkholderia nodulating endemic species, but also that Cupriavidus is common as a symbiont of widespread species.</title>
        <authorList>
            <person name="Rouws L."/>
            <person name="Barauna A."/>
            <person name="Beukes C."/>
            <person name="Rouws J.R.C."/>
            <person name="De Faria S.M."/>
            <person name="Gross E."/>
            <person name="Bueno Dos Reis Junior F."/>
            <person name="Simon M.F."/>
            <person name="Maluk M."/>
            <person name="Odee D.W."/>
            <person name="Kenicer G."/>
            <person name="Young J.P.W."/>
            <person name="Reis V.M."/>
            <person name="Zilli J."/>
            <person name="James E.K."/>
        </authorList>
    </citation>
    <scope>NUCLEOTIDE SEQUENCE</scope>
    <source>
        <strain evidence="1">EG181B</strain>
    </source>
</reference>
<dbReference type="Proteomes" id="UP001558850">
    <property type="component" value="Unassembled WGS sequence"/>
</dbReference>
<organism evidence="1 2">
    <name type="scientific">Paraburkholderia phymatum</name>
    <dbReference type="NCBI Taxonomy" id="148447"/>
    <lineage>
        <taxon>Bacteria</taxon>
        <taxon>Pseudomonadati</taxon>
        <taxon>Pseudomonadota</taxon>
        <taxon>Betaproteobacteria</taxon>
        <taxon>Burkholderiales</taxon>
        <taxon>Burkholderiaceae</taxon>
        <taxon>Paraburkholderia</taxon>
    </lineage>
</organism>
<name>A0ACC6TWU6_9BURK</name>
<dbReference type="EMBL" id="JBFRCH010000003">
    <property type="protein sequence ID" value="MEX3931869.1"/>
    <property type="molecule type" value="Genomic_DNA"/>
</dbReference>
<sequence length="148" mass="15812">MTGLIVGIGCRRGVSAEQIEAAVRDALGDTLPFEALDAVATIAMKSDEAGLVAFCARHALPLRTFTREQIAALDVRTNASQAVREHMGVDGVCEPCALLATQNGRLLVHKRARDGVTVAIACSADDIRAVQSANHQHSNDTHRTKDNR</sequence>